<dbReference type="GO" id="GO:0016747">
    <property type="term" value="F:acyltransferase activity, transferring groups other than amino-acyl groups"/>
    <property type="evidence" value="ECO:0007669"/>
    <property type="project" value="InterPro"/>
</dbReference>
<evidence type="ECO:0000313" key="5">
    <source>
        <dbReference type="Proteomes" id="UP000617145"/>
    </source>
</evidence>
<sequence length="175" mass="18984">MHHPIRLIPPHAAPDHLEDLAITLHACVTDGASVGFVMPFTPPEARAFWCHAVFPALGPGRRLLWGAFAGDTVVGTVQLDLQMMPNQAHRAEVSKMLVRPSHRRRGIGRALMQTLLTRAAEEGRSLVTLDTRSGDAAQPLYASCGFEVAGEIPGFAAAPDGGPRRDATTYMYRHL</sequence>
<reference evidence="4" key="1">
    <citation type="journal article" date="2014" name="Int. J. Syst. Evol. Microbiol.">
        <title>Complete genome sequence of Corynebacterium casei LMG S-19264T (=DSM 44701T), isolated from a smear-ripened cheese.</title>
        <authorList>
            <consortium name="US DOE Joint Genome Institute (JGI-PGF)"/>
            <person name="Walter F."/>
            <person name="Albersmeier A."/>
            <person name="Kalinowski J."/>
            <person name="Ruckert C."/>
        </authorList>
    </citation>
    <scope>NUCLEOTIDE SEQUENCE</scope>
    <source>
        <strain evidence="4">CGMCC 1.15762</strain>
    </source>
</reference>
<accession>A0A8J2ZH94</accession>
<dbReference type="InterPro" id="IPR050832">
    <property type="entry name" value="Bact_Acetyltransf"/>
</dbReference>
<dbReference type="CDD" id="cd04301">
    <property type="entry name" value="NAT_SF"/>
    <property type="match status" value="1"/>
</dbReference>
<evidence type="ECO:0000313" key="4">
    <source>
        <dbReference type="EMBL" id="GGG64165.1"/>
    </source>
</evidence>
<evidence type="ECO:0000256" key="1">
    <source>
        <dbReference type="ARBA" id="ARBA00022679"/>
    </source>
</evidence>
<dbReference type="PROSITE" id="PS51186">
    <property type="entry name" value="GNAT"/>
    <property type="match status" value="1"/>
</dbReference>
<dbReference type="InterPro" id="IPR000182">
    <property type="entry name" value="GNAT_dom"/>
</dbReference>
<proteinExistence type="predicted"/>
<keyword evidence="5" id="KW-1185">Reference proteome</keyword>
<dbReference type="Gene3D" id="3.40.630.30">
    <property type="match status" value="1"/>
</dbReference>
<dbReference type="InterPro" id="IPR016181">
    <property type="entry name" value="Acyl_CoA_acyltransferase"/>
</dbReference>
<feature type="domain" description="N-acetyltransferase" evidence="3">
    <location>
        <begin position="3"/>
        <end position="175"/>
    </location>
</feature>
<dbReference type="SUPFAM" id="SSF55729">
    <property type="entry name" value="Acyl-CoA N-acyltransferases (Nat)"/>
    <property type="match status" value="1"/>
</dbReference>
<dbReference type="PANTHER" id="PTHR43877">
    <property type="entry name" value="AMINOALKYLPHOSPHONATE N-ACETYLTRANSFERASE-RELATED-RELATED"/>
    <property type="match status" value="1"/>
</dbReference>
<name>A0A8J2ZH94_9RHOB</name>
<protein>
    <submittedName>
        <fullName evidence="4">N-acetyltransferase</fullName>
    </submittedName>
</protein>
<dbReference type="RefSeq" id="WP_188788932.1">
    <property type="nucleotide sequence ID" value="NZ_BMJV01000001.1"/>
</dbReference>
<dbReference type="Proteomes" id="UP000617145">
    <property type="component" value="Unassembled WGS sequence"/>
</dbReference>
<gene>
    <name evidence="4" type="ORF">GCM10011415_08350</name>
</gene>
<evidence type="ECO:0000259" key="3">
    <source>
        <dbReference type="PROSITE" id="PS51186"/>
    </source>
</evidence>
<keyword evidence="2" id="KW-0012">Acyltransferase</keyword>
<organism evidence="4 5">
    <name type="scientific">Salipiger pallidus</name>
    <dbReference type="NCBI Taxonomy" id="1775170"/>
    <lineage>
        <taxon>Bacteria</taxon>
        <taxon>Pseudomonadati</taxon>
        <taxon>Pseudomonadota</taxon>
        <taxon>Alphaproteobacteria</taxon>
        <taxon>Rhodobacterales</taxon>
        <taxon>Roseobacteraceae</taxon>
        <taxon>Salipiger</taxon>
    </lineage>
</organism>
<dbReference type="Pfam" id="PF00583">
    <property type="entry name" value="Acetyltransf_1"/>
    <property type="match status" value="1"/>
</dbReference>
<comment type="caution">
    <text evidence="4">The sequence shown here is derived from an EMBL/GenBank/DDBJ whole genome shotgun (WGS) entry which is preliminary data.</text>
</comment>
<keyword evidence="1" id="KW-0808">Transferase</keyword>
<evidence type="ECO:0000256" key="2">
    <source>
        <dbReference type="ARBA" id="ARBA00023315"/>
    </source>
</evidence>
<dbReference type="AlphaFoldDB" id="A0A8J2ZH94"/>
<dbReference type="EMBL" id="BMJV01000001">
    <property type="protein sequence ID" value="GGG64165.1"/>
    <property type="molecule type" value="Genomic_DNA"/>
</dbReference>
<reference evidence="4" key="2">
    <citation type="submission" date="2020-09" db="EMBL/GenBank/DDBJ databases">
        <authorList>
            <person name="Sun Q."/>
            <person name="Zhou Y."/>
        </authorList>
    </citation>
    <scope>NUCLEOTIDE SEQUENCE</scope>
    <source>
        <strain evidence="4">CGMCC 1.15762</strain>
    </source>
</reference>